<proteinExistence type="predicted"/>
<gene>
    <name evidence="1" type="ORF">V473_10885</name>
</gene>
<accession>A0A0J7Y661</accession>
<dbReference type="Proteomes" id="UP000052232">
    <property type="component" value="Unassembled WGS sequence"/>
</dbReference>
<evidence type="ECO:0000313" key="1">
    <source>
        <dbReference type="EMBL" id="KMS58868.1"/>
    </source>
</evidence>
<protein>
    <submittedName>
        <fullName evidence="1">Uncharacterized protein</fullName>
    </submittedName>
</protein>
<dbReference type="AlphaFoldDB" id="A0A0J7Y661"/>
<comment type="caution">
    <text evidence="1">The sequence shown here is derived from an EMBL/GenBank/DDBJ whole genome shotgun (WGS) entry which is preliminary data.</text>
</comment>
<name>A0A0J7Y661_9SPHN</name>
<dbReference type="EMBL" id="JACT01000001">
    <property type="protein sequence ID" value="KMS58868.1"/>
    <property type="molecule type" value="Genomic_DNA"/>
</dbReference>
<keyword evidence="2" id="KW-1185">Reference proteome</keyword>
<sequence>MPFEVMTSAWLCGGLRIMILFSGFGEPELRSAGLKRMMFKFITFGTFRFSRNRSRIMLYSTQIKKY</sequence>
<reference evidence="1 2" key="1">
    <citation type="journal article" date="2015" name="G3 (Bethesda)">
        <title>Insights into Ongoing Evolution of the Hexachlorocyclohexane Catabolic Pathway from Comparative Genomics of Ten Sphingomonadaceae Strains.</title>
        <authorList>
            <person name="Pearce S.L."/>
            <person name="Oakeshott J.G."/>
            <person name="Pandey G."/>
        </authorList>
    </citation>
    <scope>NUCLEOTIDE SEQUENCE [LARGE SCALE GENOMIC DNA]</scope>
    <source>
        <strain evidence="1 2">LL01</strain>
    </source>
</reference>
<organism evidence="1 2">
    <name type="scientific">Sphingobium cupriresistens LL01</name>
    <dbReference type="NCBI Taxonomy" id="1420583"/>
    <lineage>
        <taxon>Bacteria</taxon>
        <taxon>Pseudomonadati</taxon>
        <taxon>Pseudomonadota</taxon>
        <taxon>Alphaproteobacteria</taxon>
        <taxon>Sphingomonadales</taxon>
        <taxon>Sphingomonadaceae</taxon>
        <taxon>Sphingobium</taxon>
    </lineage>
</organism>
<evidence type="ECO:0000313" key="2">
    <source>
        <dbReference type="Proteomes" id="UP000052232"/>
    </source>
</evidence>